<dbReference type="NCBIfam" id="TIGR00254">
    <property type="entry name" value="GGDEF"/>
    <property type="match status" value="1"/>
</dbReference>
<dbReference type="Gene3D" id="3.30.450.20">
    <property type="entry name" value="PAS domain"/>
    <property type="match status" value="2"/>
</dbReference>
<dbReference type="SMART" id="SM00091">
    <property type="entry name" value="PAS"/>
    <property type="match status" value="2"/>
</dbReference>
<dbReference type="Pfam" id="PF00563">
    <property type="entry name" value="EAL"/>
    <property type="match status" value="1"/>
</dbReference>
<dbReference type="SMART" id="SM00052">
    <property type="entry name" value="EAL"/>
    <property type="match status" value="1"/>
</dbReference>
<dbReference type="FunFam" id="3.20.20.450:FF:000001">
    <property type="entry name" value="Cyclic di-GMP phosphodiesterase yahA"/>
    <property type="match status" value="1"/>
</dbReference>
<dbReference type="SUPFAM" id="SSF55785">
    <property type="entry name" value="PYP-like sensor domain (PAS domain)"/>
    <property type="match status" value="2"/>
</dbReference>
<dbReference type="InterPro" id="IPR035965">
    <property type="entry name" value="PAS-like_dom_sf"/>
</dbReference>
<dbReference type="GO" id="GO:0071111">
    <property type="term" value="F:cyclic-guanylate-specific phosphodiesterase activity"/>
    <property type="evidence" value="ECO:0007669"/>
    <property type="project" value="UniProtKB-EC"/>
</dbReference>
<dbReference type="CDD" id="cd01948">
    <property type="entry name" value="EAL"/>
    <property type="match status" value="1"/>
</dbReference>
<dbReference type="InterPro" id="IPR013656">
    <property type="entry name" value="PAS_4"/>
</dbReference>
<dbReference type="CDD" id="cd01949">
    <property type="entry name" value="GGDEF"/>
    <property type="match status" value="1"/>
</dbReference>
<dbReference type="InterPro" id="IPR003018">
    <property type="entry name" value="GAF"/>
</dbReference>
<proteinExistence type="predicted"/>
<dbReference type="NCBIfam" id="TIGR00229">
    <property type="entry name" value="sensory_box"/>
    <property type="match status" value="2"/>
</dbReference>
<dbReference type="SMART" id="SM00267">
    <property type="entry name" value="GGDEF"/>
    <property type="match status" value="1"/>
</dbReference>
<organism evidence="7 8">
    <name type="scientific">Pseudomonas citronellolis</name>
    <dbReference type="NCBI Taxonomy" id="53408"/>
    <lineage>
        <taxon>Bacteria</taxon>
        <taxon>Pseudomonadati</taxon>
        <taxon>Pseudomonadota</taxon>
        <taxon>Gammaproteobacteria</taxon>
        <taxon>Pseudomonadales</taxon>
        <taxon>Pseudomonadaceae</taxon>
        <taxon>Pseudomonas</taxon>
    </lineage>
</organism>
<dbReference type="InterPro" id="IPR000014">
    <property type="entry name" value="PAS"/>
</dbReference>
<dbReference type="InterPro" id="IPR000160">
    <property type="entry name" value="GGDEF_dom"/>
</dbReference>
<dbReference type="CDD" id="cd00130">
    <property type="entry name" value="PAS"/>
    <property type="match status" value="2"/>
</dbReference>
<dbReference type="InterPro" id="IPR035919">
    <property type="entry name" value="EAL_sf"/>
</dbReference>
<dbReference type="GO" id="GO:0016301">
    <property type="term" value="F:kinase activity"/>
    <property type="evidence" value="ECO:0007669"/>
    <property type="project" value="UniProtKB-KW"/>
</dbReference>
<evidence type="ECO:0000256" key="1">
    <source>
        <dbReference type="ARBA" id="ARBA00012282"/>
    </source>
</evidence>
<dbReference type="SMART" id="SM00065">
    <property type="entry name" value="GAF"/>
    <property type="match status" value="1"/>
</dbReference>
<reference evidence="7 8" key="1">
    <citation type="submission" date="2016-05" db="EMBL/GenBank/DDBJ databases">
        <title>Genome Sequence of Pseudomonas citronellolis Strain SJTE-3, an Estrogens and Persistent Organic Pollutants degradation strain.</title>
        <authorList>
            <person name="Liang R."/>
        </authorList>
    </citation>
    <scope>NUCLEOTIDE SEQUENCE [LARGE SCALE GENOMIC DNA]</scope>
    <source>
        <strain evidence="7 8">SJTE-3</strain>
    </source>
</reference>
<evidence type="ECO:0000259" key="6">
    <source>
        <dbReference type="PROSITE" id="PS50887"/>
    </source>
</evidence>
<accession>A0A1A9K586</accession>
<dbReference type="Gene3D" id="3.30.450.40">
    <property type="match status" value="1"/>
</dbReference>
<evidence type="ECO:0000256" key="3">
    <source>
        <dbReference type="ARBA" id="ARBA00022777"/>
    </source>
</evidence>
<dbReference type="Gene3D" id="3.20.20.450">
    <property type="entry name" value="EAL domain"/>
    <property type="match status" value="1"/>
</dbReference>
<keyword evidence="3" id="KW-0418">Kinase</keyword>
<dbReference type="InterPro" id="IPR001633">
    <property type="entry name" value="EAL_dom"/>
</dbReference>
<dbReference type="Pfam" id="PF08448">
    <property type="entry name" value="PAS_4"/>
    <property type="match status" value="1"/>
</dbReference>
<dbReference type="AlphaFoldDB" id="A0A1A9K586"/>
<dbReference type="PIRSF" id="PIRSF005925">
    <property type="entry name" value="Dos"/>
    <property type="match status" value="1"/>
</dbReference>
<dbReference type="Pfam" id="PF00990">
    <property type="entry name" value="GGDEF"/>
    <property type="match status" value="1"/>
</dbReference>
<sequence>MPYDQLPDVFAQILEQAIDGVVVLDEHNRVLLFNAAAERLWGYSREAVLGQDVGLLLPREVRPRLDASLDTEGIVGSRSEVPMRCRDGSRLWGSMSISHIEFDGKRLLTAFVKDCTLQRRQREQMDVLSLAANETDNAVIVTGREGRILYVNAGFSRMFGWNAEQAQGRYPSELLQVPQASVRRWRQAGAGLFRSEELVRDLIGRPLWCSVVANPILDARGQPVNSVMLLTDITHTKLHEVLQNKVLDALVRERPLVDVMDLVCREVERIAPEVKASILRVDAQGRMHPLAAPSLPETFSQSIEGARMGPHAGSCGTAAYRGKAVMVSDIASDPLWDDYRQLALPLGLKACWSSPIKNSEGRVIGTFAFYYEQCRGPDELHLRLVDVSLPLCALALEREEARAHIRQLAFYDTLTGLPNRSLLLAEAEQAMTRIENDEAEMAVLFIDLDRFKQINDSLGHPAGDELLRLVAARLQEVVREQGLVGRLSGDEFVVVLPYCGGLLASQIAERILARLALAHRVGGVSLITLASIGISLFPSNGRDMETLLHRADIAMYQAKNGGRGSYRFFSEEMNQRAQERLALESALREAVQRQALSLHYQPQVRLDDGRVHAVEALARWRHPQLGAVAPNRFIPLAEECGIIGELSQWVLREACRQLADWRRRGIHVPAVAVNLSPADFRDPDLPARLQDLLQRNGLAGTDLVVEITEGMLLDNHPATLDILRAVHGLGVRLSMDDFGTGYSSLGYLHRLPISELKLDRSFVAELNAGAAAQALTDAVMNIGRSLELMVVAEGVEDEAQLELLRQQGYPVAQGYLFSRPLPAAALEEWLVRRGRGF</sequence>
<dbReference type="SUPFAM" id="SSF141868">
    <property type="entry name" value="EAL domain-like"/>
    <property type="match status" value="1"/>
</dbReference>
<dbReference type="EMBL" id="CP015878">
    <property type="protein sequence ID" value="ANI12618.1"/>
    <property type="molecule type" value="Genomic_DNA"/>
</dbReference>
<dbReference type="GO" id="GO:0006355">
    <property type="term" value="P:regulation of DNA-templated transcription"/>
    <property type="evidence" value="ECO:0007669"/>
    <property type="project" value="InterPro"/>
</dbReference>
<evidence type="ECO:0000313" key="8">
    <source>
        <dbReference type="Proteomes" id="UP000077748"/>
    </source>
</evidence>
<dbReference type="Pfam" id="PF13185">
    <property type="entry name" value="GAF_2"/>
    <property type="match status" value="1"/>
</dbReference>
<feature type="domain" description="PAS" evidence="4">
    <location>
        <begin position="6"/>
        <end position="60"/>
    </location>
</feature>
<dbReference type="InterPro" id="IPR029787">
    <property type="entry name" value="Nucleotide_cyclase"/>
</dbReference>
<keyword evidence="2" id="KW-0973">c-di-GMP</keyword>
<evidence type="ECO:0000313" key="7">
    <source>
        <dbReference type="EMBL" id="ANI12618.1"/>
    </source>
</evidence>
<evidence type="ECO:0000256" key="2">
    <source>
        <dbReference type="ARBA" id="ARBA00022636"/>
    </source>
</evidence>
<dbReference type="InterPro" id="IPR013767">
    <property type="entry name" value="PAS_fold"/>
</dbReference>
<dbReference type="PROSITE" id="PS50883">
    <property type="entry name" value="EAL"/>
    <property type="match status" value="1"/>
</dbReference>
<dbReference type="InterPro" id="IPR052155">
    <property type="entry name" value="Biofilm_reg_signaling"/>
</dbReference>
<name>A0A1A9K586_9PSED</name>
<feature type="domain" description="EAL" evidence="5">
    <location>
        <begin position="580"/>
        <end position="834"/>
    </location>
</feature>
<dbReference type="PROSITE" id="PS50887">
    <property type="entry name" value="GGDEF"/>
    <property type="match status" value="1"/>
</dbReference>
<dbReference type="SUPFAM" id="SSF55781">
    <property type="entry name" value="GAF domain-like"/>
    <property type="match status" value="1"/>
</dbReference>
<feature type="domain" description="PAS" evidence="4">
    <location>
        <begin position="124"/>
        <end position="169"/>
    </location>
</feature>
<dbReference type="InterPro" id="IPR012226">
    <property type="entry name" value="Diguanyl_cyclase/Pdiesterase"/>
</dbReference>
<dbReference type="PROSITE" id="PS50112">
    <property type="entry name" value="PAS"/>
    <property type="match status" value="2"/>
</dbReference>
<keyword evidence="3" id="KW-0808">Transferase</keyword>
<dbReference type="Proteomes" id="UP000077748">
    <property type="component" value="Chromosome"/>
</dbReference>
<dbReference type="RefSeq" id="WP_064581590.1">
    <property type="nucleotide sequence ID" value="NZ_CP015878.1"/>
</dbReference>
<dbReference type="EC" id="3.1.4.52" evidence="1"/>
<dbReference type="PANTHER" id="PTHR44757:SF2">
    <property type="entry name" value="BIOFILM ARCHITECTURE MAINTENANCE PROTEIN MBAA"/>
    <property type="match status" value="1"/>
</dbReference>
<dbReference type="PANTHER" id="PTHR44757">
    <property type="entry name" value="DIGUANYLATE CYCLASE DGCP"/>
    <property type="match status" value="1"/>
</dbReference>
<evidence type="ECO:0000259" key="5">
    <source>
        <dbReference type="PROSITE" id="PS50883"/>
    </source>
</evidence>
<dbReference type="InterPro" id="IPR043128">
    <property type="entry name" value="Rev_trsase/Diguanyl_cyclase"/>
</dbReference>
<dbReference type="Pfam" id="PF00989">
    <property type="entry name" value="PAS"/>
    <property type="match status" value="1"/>
</dbReference>
<gene>
    <name evidence="7" type="ORF">A9C11_00890</name>
</gene>
<dbReference type="SUPFAM" id="SSF55073">
    <property type="entry name" value="Nucleotide cyclase"/>
    <property type="match status" value="1"/>
</dbReference>
<protein>
    <recommendedName>
        <fullName evidence="1">cyclic-guanylate-specific phosphodiesterase</fullName>
        <ecNumber evidence="1">3.1.4.52</ecNumber>
    </recommendedName>
</protein>
<feature type="domain" description="GGDEF" evidence="6">
    <location>
        <begin position="439"/>
        <end position="571"/>
    </location>
</feature>
<evidence type="ECO:0000259" key="4">
    <source>
        <dbReference type="PROSITE" id="PS50112"/>
    </source>
</evidence>
<dbReference type="Gene3D" id="3.30.70.270">
    <property type="match status" value="1"/>
</dbReference>
<dbReference type="InterPro" id="IPR029016">
    <property type="entry name" value="GAF-like_dom_sf"/>
</dbReference>